<dbReference type="SMART" id="SM00387">
    <property type="entry name" value="HATPase_c"/>
    <property type="match status" value="1"/>
</dbReference>
<keyword evidence="9" id="KW-0902">Two-component regulatory system</keyword>
<dbReference type="InterPro" id="IPR005467">
    <property type="entry name" value="His_kinase_dom"/>
</dbReference>
<dbReference type="Gene3D" id="1.10.287.130">
    <property type="match status" value="1"/>
</dbReference>
<dbReference type="SUPFAM" id="SSF55874">
    <property type="entry name" value="ATPase domain of HSP90 chaperone/DNA topoisomerase II/histidine kinase"/>
    <property type="match status" value="1"/>
</dbReference>
<dbReference type="Gene3D" id="3.30.565.10">
    <property type="entry name" value="Histidine kinase-like ATPase, C-terminal domain"/>
    <property type="match status" value="1"/>
</dbReference>
<dbReference type="PANTHER" id="PTHR45436:SF1">
    <property type="entry name" value="SENSOR PROTEIN QSEC"/>
    <property type="match status" value="1"/>
</dbReference>
<evidence type="ECO:0000256" key="4">
    <source>
        <dbReference type="ARBA" id="ARBA00022553"/>
    </source>
</evidence>
<keyword evidence="4" id="KW-0597">Phosphoprotein</keyword>
<keyword evidence="14" id="KW-1185">Reference proteome</keyword>
<dbReference type="SMART" id="SM00388">
    <property type="entry name" value="HisKA"/>
    <property type="match status" value="1"/>
</dbReference>
<dbReference type="InterPro" id="IPR003660">
    <property type="entry name" value="HAMP_dom"/>
</dbReference>
<dbReference type="InterPro" id="IPR050428">
    <property type="entry name" value="TCS_sensor_his_kinase"/>
</dbReference>
<dbReference type="EC" id="2.7.13.3" evidence="3"/>
<keyword evidence="10" id="KW-0472">Membrane</keyword>
<dbReference type="GO" id="GO:0000155">
    <property type="term" value="F:phosphorelay sensor kinase activity"/>
    <property type="evidence" value="ECO:0007669"/>
    <property type="project" value="InterPro"/>
</dbReference>
<evidence type="ECO:0000259" key="11">
    <source>
        <dbReference type="PROSITE" id="PS50109"/>
    </source>
</evidence>
<dbReference type="RefSeq" id="WP_093447315.1">
    <property type="nucleotide sequence ID" value="NZ_FNZG01000001.1"/>
</dbReference>
<comment type="catalytic activity">
    <reaction evidence="1">
        <text>ATP + protein L-histidine = ADP + protein N-phospho-L-histidine.</text>
        <dbReference type="EC" id="2.7.13.3"/>
    </reaction>
</comment>
<name>A0A1I1MUZ4_9RHOB</name>
<dbReference type="InterPro" id="IPR003661">
    <property type="entry name" value="HisK_dim/P_dom"/>
</dbReference>
<gene>
    <name evidence="13" type="ORF">SAMN05421762_2611</name>
</gene>
<dbReference type="AlphaFoldDB" id="A0A1I1MUZ4"/>
<feature type="domain" description="Histidine kinase" evidence="11">
    <location>
        <begin position="257"/>
        <end position="467"/>
    </location>
</feature>
<evidence type="ECO:0000313" key="14">
    <source>
        <dbReference type="Proteomes" id="UP000231644"/>
    </source>
</evidence>
<keyword evidence="5" id="KW-0808">Transferase</keyword>
<feature type="transmembrane region" description="Helical" evidence="10">
    <location>
        <begin position="173"/>
        <end position="196"/>
    </location>
</feature>
<dbReference type="InterPro" id="IPR036097">
    <property type="entry name" value="HisK_dim/P_sf"/>
</dbReference>
<evidence type="ECO:0000256" key="2">
    <source>
        <dbReference type="ARBA" id="ARBA00004370"/>
    </source>
</evidence>
<protein>
    <recommendedName>
        <fullName evidence="3">histidine kinase</fullName>
        <ecNumber evidence="3">2.7.13.3</ecNumber>
    </recommendedName>
</protein>
<organism evidence="13 14">
    <name type="scientific">Pseudooceanicola nitratireducens</name>
    <dbReference type="NCBI Taxonomy" id="517719"/>
    <lineage>
        <taxon>Bacteria</taxon>
        <taxon>Pseudomonadati</taxon>
        <taxon>Pseudomonadota</taxon>
        <taxon>Alphaproteobacteria</taxon>
        <taxon>Rhodobacterales</taxon>
        <taxon>Paracoccaceae</taxon>
        <taxon>Pseudooceanicola</taxon>
    </lineage>
</organism>
<dbReference type="InterPro" id="IPR003594">
    <property type="entry name" value="HATPase_dom"/>
</dbReference>
<keyword evidence="6 10" id="KW-0812">Transmembrane</keyword>
<evidence type="ECO:0000256" key="8">
    <source>
        <dbReference type="ARBA" id="ARBA00022989"/>
    </source>
</evidence>
<dbReference type="InterPro" id="IPR013727">
    <property type="entry name" value="2CSK_N"/>
</dbReference>
<feature type="domain" description="HAMP" evidence="12">
    <location>
        <begin position="197"/>
        <end position="249"/>
    </location>
</feature>
<dbReference type="CDD" id="cd00082">
    <property type="entry name" value="HisKA"/>
    <property type="match status" value="1"/>
</dbReference>
<evidence type="ECO:0000256" key="6">
    <source>
        <dbReference type="ARBA" id="ARBA00022692"/>
    </source>
</evidence>
<dbReference type="PANTHER" id="PTHR45436">
    <property type="entry name" value="SENSOR HISTIDINE KINASE YKOH"/>
    <property type="match status" value="1"/>
</dbReference>
<dbReference type="Pfam" id="PF08521">
    <property type="entry name" value="2CSK_N"/>
    <property type="match status" value="1"/>
</dbReference>
<feature type="transmembrane region" description="Helical" evidence="10">
    <location>
        <begin position="20"/>
        <end position="42"/>
    </location>
</feature>
<dbReference type="SUPFAM" id="SSF47384">
    <property type="entry name" value="Homodimeric domain of signal transducing histidine kinase"/>
    <property type="match status" value="1"/>
</dbReference>
<keyword evidence="8 10" id="KW-1133">Transmembrane helix</keyword>
<evidence type="ECO:0000313" key="13">
    <source>
        <dbReference type="EMBL" id="SFC89201.1"/>
    </source>
</evidence>
<evidence type="ECO:0000256" key="5">
    <source>
        <dbReference type="ARBA" id="ARBA00022679"/>
    </source>
</evidence>
<evidence type="ECO:0000256" key="3">
    <source>
        <dbReference type="ARBA" id="ARBA00012438"/>
    </source>
</evidence>
<dbReference type="GO" id="GO:0005886">
    <property type="term" value="C:plasma membrane"/>
    <property type="evidence" value="ECO:0007669"/>
    <property type="project" value="TreeGrafter"/>
</dbReference>
<dbReference type="InterPro" id="IPR036890">
    <property type="entry name" value="HATPase_C_sf"/>
</dbReference>
<reference evidence="13 14" key="1">
    <citation type="submission" date="2016-10" db="EMBL/GenBank/DDBJ databases">
        <authorList>
            <person name="de Groot N.N."/>
        </authorList>
    </citation>
    <scope>NUCLEOTIDE SEQUENCE [LARGE SCALE GENOMIC DNA]</scope>
    <source>
        <strain evidence="13 14">DSM 29619</strain>
    </source>
</reference>
<dbReference type="STRING" id="517719.SAMN05421762_2611"/>
<keyword evidence="7 13" id="KW-0418">Kinase</keyword>
<evidence type="ECO:0000256" key="7">
    <source>
        <dbReference type="ARBA" id="ARBA00022777"/>
    </source>
</evidence>
<dbReference type="EMBL" id="FOLX01000001">
    <property type="protein sequence ID" value="SFC89201.1"/>
    <property type="molecule type" value="Genomic_DNA"/>
</dbReference>
<evidence type="ECO:0000259" key="12">
    <source>
        <dbReference type="PROSITE" id="PS50885"/>
    </source>
</evidence>
<dbReference type="PROSITE" id="PS50109">
    <property type="entry name" value="HIS_KIN"/>
    <property type="match status" value="1"/>
</dbReference>
<proteinExistence type="predicted"/>
<accession>A0A1I1MUZ4</accession>
<evidence type="ECO:0000256" key="9">
    <source>
        <dbReference type="ARBA" id="ARBA00023012"/>
    </source>
</evidence>
<evidence type="ECO:0000256" key="10">
    <source>
        <dbReference type="SAM" id="Phobius"/>
    </source>
</evidence>
<dbReference type="PROSITE" id="PS50885">
    <property type="entry name" value="HAMP"/>
    <property type="match status" value="1"/>
</dbReference>
<sequence length="474" mass="51377">MSTGPEPHPKARPVRSLVSRVLGTVFVILLLGGVLVAGSTWWNGQQAARQAYDRILVGAASDIAESIRVQRGAPLVDLPVSAFQLLAQAPEDRIYYAVIGPGGQLVTGVDPDHRITAPARGGAPVRFFDDMLDGEPARFVILTRRFVERDFSGPVDVVVGQTLRARKAMTRDLVIDALLPLALAGIVMIGIAFLVIRSALAPLGALIEDLSHRDPYDLTPMPTERLPRELQVMLGAMNRFMQRLDTQVEAMRNLISDTAHQLRTPVAAIRVHAETAMSDPEEEARGRALDRLALRTRSLGTLLDQLLSRALVIHRTDSMPRTLVDLREIALEIMERDDSAVLAPGAELRLEIGEDPVLVRADAFSLAEAARNLLGNALSHGEAPIVIGAAEEDGQAVLWVQDSGPGPEDQVIARLGARFNRNAGTREQSTGIGLSIVTSVAAAFDGRVEMTRRPDGFRAALIFPMVPDTMREDA</sequence>
<comment type="subcellular location">
    <subcellularLocation>
        <location evidence="2">Membrane</location>
    </subcellularLocation>
</comment>
<dbReference type="OrthoDB" id="913606at2"/>
<dbReference type="Pfam" id="PF02518">
    <property type="entry name" value="HATPase_c"/>
    <property type="match status" value="1"/>
</dbReference>
<evidence type="ECO:0000256" key="1">
    <source>
        <dbReference type="ARBA" id="ARBA00000085"/>
    </source>
</evidence>
<dbReference type="Pfam" id="PF00512">
    <property type="entry name" value="HisKA"/>
    <property type="match status" value="1"/>
</dbReference>
<dbReference type="Proteomes" id="UP000231644">
    <property type="component" value="Unassembled WGS sequence"/>
</dbReference>